<proteinExistence type="predicted"/>
<evidence type="ECO:0000313" key="2">
    <source>
        <dbReference type="WBParaSite" id="nRc.2.0.1.t36436-RA"/>
    </source>
</evidence>
<dbReference type="Proteomes" id="UP000887565">
    <property type="component" value="Unplaced"/>
</dbReference>
<dbReference type="AlphaFoldDB" id="A0A915KEH8"/>
<protein>
    <submittedName>
        <fullName evidence="2">Uncharacterized protein</fullName>
    </submittedName>
</protein>
<organism evidence="1 2">
    <name type="scientific">Romanomermis culicivorax</name>
    <name type="common">Nematode worm</name>
    <dbReference type="NCBI Taxonomy" id="13658"/>
    <lineage>
        <taxon>Eukaryota</taxon>
        <taxon>Metazoa</taxon>
        <taxon>Ecdysozoa</taxon>
        <taxon>Nematoda</taxon>
        <taxon>Enoplea</taxon>
        <taxon>Dorylaimia</taxon>
        <taxon>Mermithida</taxon>
        <taxon>Mermithoidea</taxon>
        <taxon>Mermithidae</taxon>
        <taxon>Romanomermis</taxon>
    </lineage>
</organism>
<accession>A0A915KEH8</accession>
<keyword evidence="1" id="KW-1185">Reference proteome</keyword>
<evidence type="ECO:0000313" key="1">
    <source>
        <dbReference type="Proteomes" id="UP000887565"/>
    </source>
</evidence>
<sequence>MGILSVILFKAKSSFCLSVWRGKDLSNAAGLWSVKSWPEAAKAMLTSLFEWEMVIDSRGFQFMAAVAGKKRFWVAPVTSQLCGGPQKGCNHGGDLENGLGCNGSQIGGMQAEAIAASWHPEWPGSSG</sequence>
<name>A0A915KEH8_ROMCU</name>
<reference evidence="2" key="1">
    <citation type="submission" date="2022-11" db="UniProtKB">
        <authorList>
            <consortium name="WormBaseParasite"/>
        </authorList>
    </citation>
    <scope>IDENTIFICATION</scope>
</reference>
<dbReference type="WBParaSite" id="nRc.2.0.1.t36436-RA">
    <property type="protein sequence ID" value="nRc.2.0.1.t36436-RA"/>
    <property type="gene ID" value="nRc.2.0.1.g36436"/>
</dbReference>